<sequence>MELAFDHLVHFLRRPPVEAAERLQKEGFHALAGGRHEAWGTCNSLSYFGLAYVEFLAVEYPEVAERSDNPLVRQLVQDAAVGEGMGQIALRTRDIERWAEHFHERGMKVTGPLPGSRKREDGTVIRWQMLFAETPEERGRVPFLIQWEQSDDERRDDLTRRGVIAPHPNGAHALKCVCLAAEDADEAAERWRRWFGLEAAAAFVDEGLNARCRTLAFSGGAVVLCQPLGEGLARDALLARGERPFFVRFAGGSGEIRHELYGGWYVW</sequence>
<dbReference type="AlphaFoldDB" id="A0A9X3TPL0"/>
<dbReference type="EMBL" id="JAPYYP010000004">
    <property type="protein sequence ID" value="MDA5107693.1"/>
    <property type="molecule type" value="Genomic_DNA"/>
</dbReference>
<dbReference type="InterPro" id="IPR025870">
    <property type="entry name" value="Glyoxalase-like_dom"/>
</dbReference>
<protein>
    <submittedName>
        <fullName evidence="2">VOC family protein</fullName>
    </submittedName>
</protein>
<name>A0A9X3TPL0_9BACL</name>
<evidence type="ECO:0000259" key="1">
    <source>
        <dbReference type="Pfam" id="PF13468"/>
    </source>
</evidence>
<evidence type="ECO:0000313" key="3">
    <source>
        <dbReference type="Proteomes" id="UP001151071"/>
    </source>
</evidence>
<dbReference type="Gene3D" id="3.10.180.10">
    <property type="entry name" value="2,3-Dihydroxybiphenyl 1,2-Dioxygenase, domain 1"/>
    <property type="match status" value="1"/>
</dbReference>
<dbReference type="RefSeq" id="WP_029100035.1">
    <property type="nucleotide sequence ID" value="NZ_JAPYYP010000004.1"/>
</dbReference>
<gene>
    <name evidence="2" type="ORF">O3V59_04915</name>
</gene>
<organism evidence="2 3">
    <name type="scientific">Brevibacillus thermoruber</name>
    <dbReference type="NCBI Taxonomy" id="33942"/>
    <lineage>
        <taxon>Bacteria</taxon>
        <taxon>Bacillati</taxon>
        <taxon>Bacillota</taxon>
        <taxon>Bacilli</taxon>
        <taxon>Bacillales</taxon>
        <taxon>Paenibacillaceae</taxon>
        <taxon>Brevibacillus</taxon>
    </lineage>
</organism>
<dbReference type="Pfam" id="PF13468">
    <property type="entry name" value="Glyoxalase_3"/>
    <property type="match status" value="1"/>
</dbReference>
<proteinExistence type="predicted"/>
<dbReference type="SUPFAM" id="SSF54593">
    <property type="entry name" value="Glyoxalase/Bleomycin resistance protein/Dihydroxybiphenyl dioxygenase"/>
    <property type="match status" value="1"/>
</dbReference>
<comment type="caution">
    <text evidence="2">The sequence shown here is derived from an EMBL/GenBank/DDBJ whole genome shotgun (WGS) entry which is preliminary data.</text>
</comment>
<keyword evidence="3" id="KW-1185">Reference proteome</keyword>
<accession>A0A9X3TPL0</accession>
<reference evidence="2" key="1">
    <citation type="submission" date="2022-12" db="EMBL/GenBank/DDBJ databases">
        <title>Draft genome sequence of the thermophilic strain Brevibacillus thermoruber HT42, isolated from Los Humeros, Puebla, Mexico, with biotechnological potential.</title>
        <authorList>
            <person name="Lara Sanchez J."/>
            <person name="Solis Palacios R."/>
            <person name="Bustos Baena A.S."/>
            <person name="Ruz Baez A.E."/>
            <person name="Espinosa Luna G."/>
            <person name="Oliart Ros R.M."/>
        </authorList>
    </citation>
    <scope>NUCLEOTIDE SEQUENCE</scope>
    <source>
        <strain evidence="2">HT42</strain>
    </source>
</reference>
<evidence type="ECO:0000313" key="2">
    <source>
        <dbReference type="EMBL" id="MDA5107693.1"/>
    </source>
</evidence>
<dbReference type="PANTHER" id="PTHR40265">
    <property type="entry name" value="BLL2707 PROTEIN"/>
    <property type="match status" value="1"/>
</dbReference>
<dbReference type="PANTHER" id="PTHR40265:SF1">
    <property type="entry name" value="GLYOXALASE-LIKE DOMAIN-CONTAINING PROTEIN"/>
    <property type="match status" value="1"/>
</dbReference>
<dbReference type="Proteomes" id="UP001151071">
    <property type="component" value="Unassembled WGS sequence"/>
</dbReference>
<dbReference type="InterPro" id="IPR029068">
    <property type="entry name" value="Glyas_Bleomycin-R_OHBP_Dase"/>
</dbReference>
<feature type="domain" description="Glyoxalase-like" evidence="1">
    <location>
        <begin position="5"/>
        <end position="195"/>
    </location>
</feature>